<dbReference type="PANTHER" id="PTHR21600:SF81">
    <property type="entry name" value="21S RRNA PSEUDOURIDINE(2819) SYNTHASE"/>
    <property type="match status" value="1"/>
</dbReference>
<evidence type="ECO:0000256" key="5">
    <source>
        <dbReference type="SAM" id="MobiDB-lite"/>
    </source>
</evidence>
<dbReference type="InterPro" id="IPR050188">
    <property type="entry name" value="RluA_PseudoU_synthase"/>
</dbReference>
<evidence type="ECO:0000259" key="6">
    <source>
        <dbReference type="Pfam" id="PF00849"/>
    </source>
</evidence>
<evidence type="ECO:0000313" key="8">
    <source>
        <dbReference type="Proteomes" id="UP001485043"/>
    </source>
</evidence>
<feature type="domain" description="Pseudouridine synthase RsuA/RluA-like" evidence="6">
    <location>
        <begin position="348"/>
        <end position="514"/>
    </location>
</feature>
<dbReference type="GO" id="GO:0005739">
    <property type="term" value="C:mitochondrion"/>
    <property type="evidence" value="ECO:0007669"/>
    <property type="project" value="UniProtKB-SubCell"/>
</dbReference>
<evidence type="ECO:0000313" key="7">
    <source>
        <dbReference type="EMBL" id="KAK9867953.1"/>
    </source>
</evidence>
<evidence type="ECO:0000256" key="4">
    <source>
        <dbReference type="ARBA" id="ARBA00023235"/>
    </source>
</evidence>
<dbReference type="InterPro" id="IPR006145">
    <property type="entry name" value="PsdUridine_synth_RsuA/RluA"/>
</dbReference>
<keyword evidence="3" id="KW-0496">Mitochondrion</keyword>
<evidence type="ECO:0000256" key="1">
    <source>
        <dbReference type="ARBA" id="ARBA00004173"/>
    </source>
</evidence>
<dbReference type="InterPro" id="IPR020103">
    <property type="entry name" value="PsdUridine_synth_cat_dom_sf"/>
</dbReference>
<dbReference type="EMBL" id="JALJOV010000053">
    <property type="protein sequence ID" value="KAK9867953.1"/>
    <property type="molecule type" value="Genomic_DNA"/>
</dbReference>
<reference evidence="7 8" key="1">
    <citation type="journal article" date="2024" name="Nat. Commun.">
        <title>Phylogenomics reveals the evolutionary origins of lichenization in chlorophyte algae.</title>
        <authorList>
            <person name="Puginier C."/>
            <person name="Libourel C."/>
            <person name="Otte J."/>
            <person name="Skaloud P."/>
            <person name="Haon M."/>
            <person name="Grisel S."/>
            <person name="Petersen M."/>
            <person name="Berrin J.G."/>
            <person name="Delaux P.M."/>
            <person name="Dal Grande F."/>
            <person name="Keller J."/>
        </authorList>
    </citation>
    <scope>NUCLEOTIDE SEQUENCE [LARGE SCALE GENOMIC DNA]</scope>
    <source>
        <strain evidence="7 8">SAG 2523</strain>
    </source>
</reference>
<dbReference type="SUPFAM" id="SSF55120">
    <property type="entry name" value="Pseudouridine synthase"/>
    <property type="match status" value="1"/>
</dbReference>
<sequence length="569" mass="61853">MVNINTGLVEGKYYSQGHEYNNHVICDVHKYVQSCGDCQRNKASTQKSFGTATPLPVPESQWADISMDFITHLPKTSEEVLGSATSSGQLSCSEIRCHLPVLRWAGQGQHGDDKMRMTTFHGNGQRRSSQKVVNGVCGYWTNCAELKHRAHSAFLVRARPASAWTQEQLSAAFRRLHSSMTGVIYSAMFLSQLAEHCGGPPRSGPAPGAAELNLNVPRWATSWLASQPVPREEVLANPTAQQWLRRRGPPGLSNAVLQALFRQRRVRIWSEQTQQLKRVSRNDVLPAGARLLVPPAAPHSHLGPTSPSPGVRSTGAACDPKTVSRMGSARLKLLAAELREQVLYENEDFVILNKPPGLAVQGGSRIPVSLDDILPLLFESDSGIRPRLVHRLDRHASGALVVALTADAAAWLSAAFRVHSDLAAGTQIGLHRHPAASVKRTYWALVENVPGAAALEASGTINTTIGPLTFNGLPADALKPAGTEWRVLAKHPLTTWLHLQPLTGRKHQLRIHCAEALGRPIIGDSVHGMAPTFLKLHQPTLHNGSLTNCNPLVIQLQQPATGLARKPLK</sequence>
<keyword evidence="8" id="KW-1185">Reference proteome</keyword>
<name>A0AAW1TEW4_9CHLO</name>
<evidence type="ECO:0000256" key="3">
    <source>
        <dbReference type="ARBA" id="ARBA00023128"/>
    </source>
</evidence>
<keyword evidence="4" id="KW-0413">Isomerase</keyword>
<comment type="caution">
    <text evidence="7">The sequence shown here is derived from an EMBL/GenBank/DDBJ whole genome shotgun (WGS) entry which is preliminary data.</text>
</comment>
<dbReference type="CDD" id="cd02869">
    <property type="entry name" value="PseudoU_synth_RluA_like"/>
    <property type="match status" value="1"/>
</dbReference>
<feature type="region of interest" description="Disordered" evidence="5">
    <location>
        <begin position="295"/>
        <end position="321"/>
    </location>
</feature>
<accession>A0AAW1TEW4</accession>
<comment type="subcellular location">
    <subcellularLocation>
        <location evidence="1">Mitochondrion</location>
    </subcellularLocation>
</comment>
<gene>
    <name evidence="7" type="ORF">WJX84_002002</name>
</gene>
<organism evidence="7 8">
    <name type="scientific">Apatococcus fuscideae</name>
    <dbReference type="NCBI Taxonomy" id="2026836"/>
    <lineage>
        <taxon>Eukaryota</taxon>
        <taxon>Viridiplantae</taxon>
        <taxon>Chlorophyta</taxon>
        <taxon>core chlorophytes</taxon>
        <taxon>Trebouxiophyceae</taxon>
        <taxon>Chlorellales</taxon>
        <taxon>Chlorellaceae</taxon>
        <taxon>Apatococcus</taxon>
    </lineage>
</organism>
<dbReference type="GO" id="GO:0009982">
    <property type="term" value="F:pseudouridine synthase activity"/>
    <property type="evidence" value="ECO:0007669"/>
    <property type="project" value="InterPro"/>
</dbReference>
<dbReference type="Pfam" id="PF00849">
    <property type="entry name" value="PseudoU_synth_2"/>
    <property type="match status" value="1"/>
</dbReference>
<evidence type="ECO:0000256" key="2">
    <source>
        <dbReference type="ARBA" id="ARBA00010876"/>
    </source>
</evidence>
<dbReference type="Gene3D" id="3.30.2350.10">
    <property type="entry name" value="Pseudouridine synthase"/>
    <property type="match status" value="1"/>
</dbReference>
<dbReference type="GO" id="GO:0003723">
    <property type="term" value="F:RNA binding"/>
    <property type="evidence" value="ECO:0007669"/>
    <property type="project" value="InterPro"/>
</dbReference>
<protein>
    <recommendedName>
        <fullName evidence="6">Pseudouridine synthase RsuA/RluA-like domain-containing protein</fullName>
    </recommendedName>
</protein>
<dbReference type="GO" id="GO:0000455">
    <property type="term" value="P:enzyme-directed rRNA pseudouridine synthesis"/>
    <property type="evidence" value="ECO:0007669"/>
    <property type="project" value="TreeGrafter"/>
</dbReference>
<dbReference type="Proteomes" id="UP001485043">
    <property type="component" value="Unassembled WGS sequence"/>
</dbReference>
<dbReference type="PANTHER" id="PTHR21600">
    <property type="entry name" value="MITOCHONDRIAL RNA PSEUDOURIDINE SYNTHASE"/>
    <property type="match status" value="1"/>
</dbReference>
<comment type="similarity">
    <text evidence="2">Belongs to the pseudouridine synthase RluA family.</text>
</comment>
<proteinExistence type="inferred from homology"/>
<dbReference type="AlphaFoldDB" id="A0AAW1TEW4"/>